<keyword evidence="2" id="KW-0560">Oxidoreductase</keyword>
<dbReference type="InterPro" id="IPR006660">
    <property type="entry name" value="Arsenate_reductase-like"/>
</dbReference>
<dbReference type="EMBL" id="NFEZ01000004">
    <property type="protein sequence ID" value="PLT45102.1"/>
    <property type="molecule type" value="Genomic_DNA"/>
</dbReference>
<dbReference type="RefSeq" id="WP_028598158.1">
    <property type="nucleotide sequence ID" value="NZ_BIMM01000130.1"/>
</dbReference>
<comment type="similarity">
    <text evidence="1">Belongs to the ArsC family.</text>
</comment>
<dbReference type="Pfam" id="PF03960">
    <property type="entry name" value="ArsC"/>
    <property type="match status" value="1"/>
</dbReference>
<accession>A0A2N5N477</accession>
<evidence type="ECO:0000313" key="3">
    <source>
        <dbReference type="Proteomes" id="UP000234789"/>
    </source>
</evidence>
<organism evidence="2 3">
    <name type="scientific">Paenibacillus pasadenensis</name>
    <dbReference type="NCBI Taxonomy" id="217090"/>
    <lineage>
        <taxon>Bacteria</taxon>
        <taxon>Bacillati</taxon>
        <taxon>Bacillota</taxon>
        <taxon>Bacilli</taxon>
        <taxon>Bacillales</taxon>
        <taxon>Paenibacillaceae</taxon>
        <taxon>Paenibacillus</taxon>
    </lineage>
</organism>
<dbReference type="OrthoDB" id="9794155at2"/>
<proteinExistence type="inferred from homology"/>
<evidence type="ECO:0000256" key="1">
    <source>
        <dbReference type="PROSITE-ProRule" id="PRU01282"/>
    </source>
</evidence>
<dbReference type="CDD" id="cd03036">
    <property type="entry name" value="ArsC_like"/>
    <property type="match status" value="1"/>
</dbReference>
<dbReference type="PANTHER" id="PTHR30041">
    <property type="entry name" value="ARSENATE REDUCTASE"/>
    <property type="match status" value="1"/>
</dbReference>
<dbReference type="InterPro" id="IPR006504">
    <property type="entry name" value="Tscrpt_reg_Spx/MgsR"/>
</dbReference>
<protein>
    <submittedName>
        <fullName evidence="2">Arsenate reductase</fullName>
        <ecNumber evidence="2">1.20.4.1</ecNumber>
    </submittedName>
</protein>
<reference evidence="2 3" key="1">
    <citation type="submission" date="2017-05" db="EMBL/GenBank/DDBJ databases">
        <title>Functional genome analysis of Paenibacillus pasadenensis strain R16: insights on endophytic life style and antifungal activity.</title>
        <authorList>
            <person name="Passera A."/>
            <person name="Marcolungo L."/>
            <person name="Casati P."/>
            <person name="Brasca M."/>
            <person name="Quaglino F."/>
            <person name="Delledonne M."/>
        </authorList>
    </citation>
    <scope>NUCLEOTIDE SEQUENCE [LARGE SCALE GENOMIC DNA]</scope>
    <source>
        <strain evidence="2 3">R16</strain>
    </source>
</reference>
<sequence>MGDKKKLTIYEYSKCGTCRLAVKDLEQAGRELERLPIREQPPTADELAELVKRSGLPLKKFFNTSGEVYKELGLKDKLAGMSEREQLELLASNGMLLKRPIVTDGSRATVGYKPDDYKAVWHHE</sequence>
<dbReference type="Gene3D" id="3.40.30.10">
    <property type="entry name" value="Glutaredoxin"/>
    <property type="match status" value="1"/>
</dbReference>
<dbReference type="GO" id="GO:0008794">
    <property type="term" value="F:arsenate reductase (glutaredoxin) activity"/>
    <property type="evidence" value="ECO:0007669"/>
    <property type="project" value="UniProtKB-EC"/>
</dbReference>
<keyword evidence="3" id="KW-1185">Reference proteome</keyword>
<name>A0A2N5N477_9BACL</name>
<dbReference type="Proteomes" id="UP000234789">
    <property type="component" value="Unassembled WGS sequence"/>
</dbReference>
<comment type="caution">
    <text evidence="2">The sequence shown here is derived from an EMBL/GenBank/DDBJ whole genome shotgun (WGS) entry which is preliminary data.</text>
</comment>
<dbReference type="SUPFAM" id="SSF52833">
    <property type="entry name" value="Thioredoxin-like"/>
    <property type="match status" value="1"/>
</dbReference>
<dbReference type="InterPro" id="IPR036249">
    <property type="entry name" value="Thioredoxin-like_sf"/>
</dbReference>
<dbReference type="PROSITE" id="PS51353">
    <property type="entry name" value="ARSC"/>
    <property type="match status" value="1"/>
</dbReference>
<dbReference type="AlphaFoldDB" id="A0A2N5N477"/>
<gene>
    <name evidence="2" type="ORF">B8V81_3533</name>
</gene>
<dbReference type="PANTHER" id="PTHR30041:SF8">
    <property type="entry name" value="PROTEIN YFFB"/>
    <property type="match status" value="1"/>
</dbReference>
<dbReference type="NCBIfam" id="TIGR01617">
    <property type="entry name" value="arsC_related"/>
    <property type="match status" value="1"/>
</dbReference>
<evidence type="ECO:0000313" key="2">
    <source>
        <dbReference type="EMBL" id="PLT45102.1"/>
    </source>
</evidence>
<dbReference type="EC" id="1.20.4.1" evidence="2"/>